<comment type="cofactor">
    <cofactor evidence="1">
        <name>thiamine diphosphate</name>
        <dbReference type="ChEBI" id="CHEBI:58937"/>
    </cofactor>
</comment>
<evidence type="ECO:0000313" key="10">
    <source>
        <dbReference type="Proteomes" id="UP000284651"/>
    </source>
</evidence>
<evidence type="ECO:0000256" key="1">
    <source>
        <dbReference type="ARBA" id="ARBA00001964"/>
    </source>
</evidence>
<evidence type="ECO:0000256" key="2">
    <source>
        <dbReference type="ARBA" id="ARBA00007131"/>
    </source>
</evidence>
<comment type="similarity">
    <text evidence="2">Belongs to the transketolase family.</text>
</comment>
<dbReference type="Gene3D" id="3.40.50.970">
    <property type="match status" value="1"/>
</dbReference>
<evidence type="ECO:0000259" key="4">
    <source>
        <dbReference type="Pfam" id="PF00456"/>
    </source>
</evidence>
<keyword evidence="3" id="KW-0786">Thiamine pyrophosphate</keyword>
<accession>A0A395W7W8</accession>
<organism evidence="6 9">
    <name type="scientific">Holdemanella biformis</name>
    <dbReference type="NCBI Taxonomy" id="1735"/>
    <lineage>
        <taxon>Bacteria</taxon>
        <taxon>Bacillati</taxon>
        <taxon>Bacillota</taxon>
        <taxon>Erysipelotrichia</taxon>
        <taxon>Erysipelotrichales</taxon>
        <taxon>Erysipelotrichaceae</taxon>
        <taxon>Holdemanella</taxon>
    </lineage>
</organism>
<dbReference type="PANTHER" id="PTHR47514">
    <property type="entry name" value="TRANSKETOLASE N-TERMINAL SECTION-RELATED"/>
    <property type="match status" value="1"/>
</dbReference>
<evidence type="ECO:0000313" key="8">
    <source>
        <dbReference type="EMBL" id="RHB09027.1"/>
    </source>
</evidence>
<gene>
    <name evidence="8" type="ORF">DW907_01220</name>
    <name evidence="7" type="ORF">DWV56_03495</name>
    <name evidence="6" type="ORF">DWW32_08935</name>
    <name evidence="5" type="ORF">DWX92_06545</name>
</gene>
<dbReference type="InterPro" id="IPR005474">
    <property type="entry name" value="Transketolase_N"/>
</dbReference>
<sequence>MDKKVEILAKKVRYDILDMLQHRGYGHLGGSLSLVELFAVLYGKQMKYDPKNPKWEGRDRVVLSKGHAGPVWYSTLSECGFFDKEKLMTLNDGGTMLPSHPDRTKTPGVDMTTGSLGQGTSTAAGIATALKMKHSDNYVYLIVGDGELNEGQCWEAFQYLANYKMNNCIVIIDDNKRQLDGYTKDIINPFSIEAKMKAFGFNTQTVKGNDLDAIDEAITKAKSVTDSAVCIVLDTIKGQGVKFFEELLDNHSVKFNTEEVNRATDEAKASLKKEIEEEEQHV</sequence>
<dbReference type="Proteomes" id="UP000285274">
    <property type="component" value="Unassembled WGS sequence"/>
</dbReference>
<dbReference type="SUPFAM" id="SSF52518">
    <property type="entry name" value="Thiamin diphosphate-binding fold (THDP-binding)"/>
    <property type="match status" value="1"/>
</dbReference>
<dbReference type="Proteomes" id="UP000265489">
    <property type="component" value="Unassembled WGS sequence"/>
</dbReference>
<evidence type="ECO:0000313" key="6">
    <source>
        <dbReference type="EMBL" id="RGU90536.1"/>
    </source>
</evidence>
<protein>
    <submittedName>
        <fullName evidence="6">Transketolase</fullName>
    </submittedName>
</protein>
<dbReference type="EMBL" id="QRVM01000025">
    <property type="protein sequence ID" value="RGS46269.1"/>
    <property type="molecule type" value="Genomic_DNA"/>
</dbReference>
<name>A0A395W7W8_9FIRM</name>
<evidence type="ECO:0000313" key="11">
    <source>
        <dbReference type="Proteomes" id="UP000285274"/>
    </source>
</evidence>
<dbReference type="CDD" id="cd02012">
    <property type="entry name" value="TPP_TK"/>
    <property type="match status" value="1"/>
</dbReference>
<dbReference type="PANTHER" id="PTHR47514:SF1">
    <property type="entry name" value="TRANSKETOLASE N-TERMINAL SECTION-RELATED"/>
    <property type="match status" value="1"/>
</dbReference>
<evidence type="ECO:0000256" key="3">
    <source>
        <dbReference type="ARBA" id="ARBA00023052"/>
    </source>
</evidence>
<dbReference type="Proteomes" id="UP000284651">
    <property type="component" value="Unassembled WGS sequence"/>
</dbReference>
<dbReference type="Pfam" id="PF00456">
    <property type="entry name" value="Transketolase_N"/>
    <property type="match status" value="1"/>
</dbReference>
<comment type="caution">
    <text evidence="6">The sequence shown here is derived from an EMBL/GenBank/DDBJ whole genome shotgun (WGS) entry which is preliminary data.</text>
</comment>
<evidence type="ECO:0000313" key="12">
    <source>
        <dbReference type="Proteomes" id="UP000285288"/>
    </source>
</evidence>
<dbReference type="EMBL" id="QSAT01000007">
    <property type="protein sequence ID" value="RGW76003.1"/>
    <property type="molecule type" value="Genomic_DNA"/>
</dbReference>
<dbReference type="AlphaFoldDB" id="A0A395W7W8"/>
<evidence type="ECO:0000313" key="9">
    <source>
        <dbReference type="Proteomes" id="UP000265489"/>
    </source>
</evidence>
<evidence type="ECO:0000313" key="7">
    <source>
        <dbReference type="EMBL" id="RGW76003.1"/>
    </source>
</evidence>
<dbReference type="EMBL" id="QSGD01000003">
    <property type="protein sequence ID" value="RHB09027.1"/>
    <property type="molecule type" value="Genomic_DNA"/>
</dbReference>
<dbReference type="EMBL" id="QRYQ01000017">
    <property type="protein sequence ID" value="RGU90536.1"/>
    <property type="molecule type" value="Genomic_DNA"/>
</dbReference>
<dbReference type="InterPro" id="IPR029061">
    <property type="entry name" value="THDP-binding"/>
</dbReference>
<feature type="domain" description="Transketolase N-terminal" evidence="4">
    <location>
        <begin position="8"/>
        <end position="263"/>
    </location>
</feature>
<reference evidence="9 10" key="1">
    <citation type="submission" date="2018-08" db="EMBL/GenBank/DDBJ databases">
        <title>A genome reference for cultivated species of the human gut microbiota.</title>
        <authorList>
            <person name="Zou Y."/>
            <person name="Xue W."/>
            <person name="Luo G."/>
        </authorList>
    </citation>
    <scope>NUCLEOTIDE SEQUENCE [LARGE SCALE GENOMIC DNA]</scope>
    <source>
        <strain evidence="7 10">AF10-31</strain>
        <strain evidence="6 9">AF15-20</strain>
        <strain evidence="5 11">AF22-10AC</strain>
        <strain evidence="8 12">AM42-13AC</strain>
    </source>
</reference>
<dbReference type="Proteomes" id="UP000285288">
    <property type="component" value="Unassembled WGS sequence"/>
</dbReference>
<evidence type="ECO:0000313" key="5">
    <source>
        <dbReference type="EMBL" id="RGS46269.1"/>
    </source>
</evidence>
<proteinExistence type="inferred from homology"/>